<feature type="region of interest" description="Disordered" evidence="5">
    <location>
        <begin position="820"/>
        <end position="839"/>
    </location>
</feature>
<proteinExistence type="predicted"/>
<evidence type="ECO:0000256" key="1">
    <source>
        <dbReference type="ARBA" id="ARBA00004496"/>
    </source>
</evidence>
<feature type="compositionally biased region" description="Acidic residues" evidence="5">
    <location>
        <begin position="1505"/>
        <end position="1515"/>
    </location>
</feature>
<feature type="region of interest" description="Disordered" evidence="5">
    <location>
        <begin position="504"/>
        <end position="575"/>
    </location>
</feature>
<name>A0A9W7XNT3_9FUNG</name>
<feature type="region of interest" description="Disordered" evidence="5">
    <location>
        <begin position="1645"/>
        <end position="1689"/>
    </location>
</feature>
<keyword evidence="4" id="KW-0677">Repeat</keyword>
<feature type="compositionally biased region" description="Low complexity" evidence="5">
    <location>
        <begin position="1665"/>
        <end position="1679"/>
    </location>
</feature>
<protein>
    <submittedName>
        <fullName evidence="6">Uncharacterized protein</fullName>
    </submittedName>
</protein>
<feature type="compositionally biased region" description="Low complexity" evidence="5">
    <location>
        <begin position="772"/>
        <end position="784"/>
    </location>
</feature>
<feature type="compositionally biased region" description="Polar residues" evidence="5">
    <location>
        <begin position="566"/>
        <end position="575"/>
    </location>
</feature>
<keyword evidence="2" id="KW-0963">Cytoplasm</keyword>
<feature type="compositionally biased region" description="Basic and acidic residues" evidence="5">
    <location>
        <begin position="862"/>
        <end position="881"/>
    </location>
</feature>
<feature type="compositionally biased region" description="Basic and acidic residues" evidence="5">
    <location>
        <begin position="820"/>
        <end position="830"/>
    </location>
</feature>
<feature type="compositionally biased region" description="Low complexity" evidence="5">
    <location>
        <begin position="161"/>
        <end position="173"/>
    </location>
</feature>
<feature type="compositionally biased region" description="Low complexity" evidence="5">
    <location>
        <begin position="1516"/>
        <end position="1529"/>
    </location>
</feature>
<feature type="region of interest" description="Disordered" evidence="5">
    <location>
        <begin position="160"/>
        <end position="225"/>
    </location>
</feature>
<evidence type="ECO:0000256" key="2">
    <source>
        <dbReference type="ARBA" id="ARBA00022490"/>
    </source>
</evidence>
<dbReference type="EMBL" id="JANBOH010000061">
    <property type="protein sequence ID" value="KAJ1646439.1"/>
    <property type="molecule type" value="Genomic_DNA"/>
</dbReference>
<comment type="subcellular location">
    <subcellularLocation>
        <location evidence="1">Cytoplasm</location>
    </subcellularLocation>
</comment>
<evidence type="ECO:0000313" key="6">
    <source>
        <dbReference type="EMBL" id="KAJ1646439.1"/>
    </source>
</evidence>
<evidence type="ECO:0000256" key="4">
    <source>
        <dbReference type="ARBA" id="ARBA00022737"/>
    </source>
</evidence>
<feature type="region of interest" description="Disordered" evidence="5">
    <location>
        <begin position="1254"/>
        <end position="1274"/>
    </location>
</feature>
<feature type="region of interest" description="Disordered" evidence="5">
    <location>
        <begin position="1501"/>
        <end position="1543"/>
    </location>
</feature>
<feature type="compositionally biased region" description="Low complexity" evidence="5">
    <location>
        <begin position="192"/>
        <end position="205"/>
    </location>
</feature>
<organism evidence="6 7">
    <name type="scientific">Coemansia asiatica</name>
    <dbReference type="NCBI Taxonomy" id="1052880"/>
    <lineage>
        <taxon>Eukaryota</taxon>
        <taxon>Fungi</taxon>
        <taxon>Fungi incertae sedis</taxon>
        <taxon>Zoopagomycota</taxon>
        <taxon>Kickxellomycotina</taxon>
        <taxon>Kickxellomycetes</taxon>
        <taxon>Kickxellales</taxon>
        <taxon>Kickxellaceae</taxon>
        <taxon>Coemansia</taxon>
    </lineage>
</organism>
<keyword evidence="7" id="KW-1185">Reference proteome</keyword>
<evidence type="ECO:0000313" key="7">
    <source>
        <dbReference type="Proteomes" id="UP001145021"/>
    </source>
</evidence>
<feature type="compositionally biased region" description="Low complexity" evidence="5">
    <location>
        <begin position="1254"/>
        <end position="1264"/>
    </location>
</feature>
<reference evidence="6" key="1">
    <citation type="submission" date="2022-07" db="EMBL/GenBank/DDBJ databases">
        <title>Phylogenomic reconstructions and comparative analyses of Kickxellomycotina fungi.</title>
        <authorList>
            <person name="Reynolds N.K."/>
            <person name="Stajich J.E."/>
            <person name="Barry K."/>
            <person name="Grigoriev I.V."/>
            <person name="Crous P."/>
            <person name="Smith M.E."/>
        </authorList>
    </citation>
    <scope>NUCLEOTIDE SEQUENCE</scope>
    <source>
        <strain evidence="6">NBRC 105413</strain>
    </source>
</reference>
<feature type="compositionally biased region" description="Acidic residues" evidence="5">
    <location>
        <begin position="533"/>
        <end position="542"/>
    </location>
</feature>
<dbReference type="PANTHER" id="PTHR15454">
    <property type="entry name" value="NISCHARIN RELATED"/>
    <property type="match status" value="1"/>
</dbReference>
<feature type="region of interest" description="Disordered" evidence="5">
    <location>
        <begin position="771"/>
        <end position="811"/>
    </location>
</feature>
<dbReference type="SUPFAM" id="SSF52058">
    <property type="entry name" value="L domain-like"/>
    <property type="match status" value="1"/>
</dbReference>
<keyword evidence="3" id="KW-0433">Leucine-rich repeat</keyword>
<accession>A0A9W7XNT3</accession>
<dbReference type="PROSITE" id="PS51450">
    <property type="entry name" value="LRR"/>
    <property type="match status" value="2"/>
</dbReference>
<feature type="compositionally biased region" description="Basic and acidic residues" evidence="5">
    <location>
        <begin position="802"/>
        <end position="811"/>
    </location>
</feature>
<evidence type="ECO:0000256" key="3">
    <source>
        <dbReference type="ARBA" id="ARBA00022614"/>
    </source>
</evidence>
<sequence>MAQPTVQAAAQVCGIAEDLCSQEACILFDAPIRRLNTSGDKTHSINSNNYSDSSSSNNRGSLLTTALTTLLQKPTLALTQSLFGGNSKSQIAAGSHLEKLHSGLLSSQELKHGKGAVWLSWEDCRCLFQVFCSFEYVDALGKPTSLVDTFVSRLTAGEAVSSASGTTGPGSSSKNVINSMRRRRRSTNVADGSTATTATSASGTSELWRGWSGNQDMEPSDDSESEDSLRAAAWHLISNIFARATSLKISAEAEEVSESEAQAVLTWFPQLEYLEIQSIPCASLRFWSSWLPGRLSCLKIQYAGLDLQKTLDPDGLSGKDTTVLWSRLALLDLSSNPGINLEPLGGPLAQKIGNVSRLSLAQCELDNVPKSLSLLYNLGWLDLRDNGIDDVSDISLRLGSIVRLNLANNNISDVSGLRRLWALEALDMSANKIYHWSAFLSLRNLPLLKELFVLDNPFTRDPSQQQGYRAQIFSAFDHRDVLLELDGSGPSAQERRAMAKIPRVATGHANTAVQRAADVPSARQRRPKVAFIEEAEADDYDDNESHNSSSSVCGDEDADADEDTKSTNSIPQRTASVFEKTPHVLRASELQAVTVAAAHRRSNVGSSILGSPHPRGIPVKQGPALRRRATATTPSGLLISPSRLQKQQTYSVPSSFSTRSGRPAVSNIGMGIVMGMGMEMGVSNADNARIAGVSGLMAGRDPERYRRKVEMMRAEAGSSWLRAFTELQSQSSRASRSALASESPLSANNVSHFESELHAKADLLSLHTLDNSSQVSSPEQSSASDTKLPSFLFPRRRNAGPRKKEIARLPHYSDESIKSACDDQQRHQEKLATAAEAEAEALKISRDNEGSLQLPVDTSDADSGRNRSEQLDQQQDKDRDTTGTTDDEPNQQLSVLQDILQRNRDLCIFDQDVAVLRFQFVPIVETPLVNDKSISSGSRVIRRTECGMRTVVATQSELIEIGISEDGDQKFCSTTPLSAVVRVKSLGKDKSGSFLAEIKGDRFDSPVWIHMAYSSKIMAVLESAAQENAGLSAGLEARVYKQAECLRCGWKGYTDREHEVFEILLADGCDKTQEFTVLEPGPTEIKCARCGRRYMREFYAGEKTDELDSTSMSASALVSADTANIGTSSWRQALKARRTKGTDGRKTRLSLESSERQAEHVQRACTAMAADMACMADVAVPGCLAFGEATNAVRLFLELSVFTADAERLMRWVPAGLIRQSQPILPTIIAAAPAEKPVASSKWGLSSLLGGSSVQQKQHQQKQQQQHETKQSSPLLSAGLQKICTDTSSDWRVSAELKPALCEQAVFLALSSHAIYVFSPTWGALEATSMTPSMRAEIELQPERYLALVFSLPLTGLGRIDIGPNRQYLALHSSLLSSLKEPTPHWNAAALETLLSPSLNPAYPCSGSSDAARADFVSSKHQQRNPALAGGKGASSCVLMIRDRLACSDLLDALVEIGYETRVLDSGAGAGSGRLRAINHDIEWAMHHLVQQVFLRPTTFANIDDNNDNDNDNDNENGNSNSNGNSSGSGHVGEATRSSSVEQDRKRALSALRCELLRSPSSCQPGAMVDSASGDNVIIDKVTYEFMKLYFCVGLASRSGIEPLTLVGSPHFVYIVRERVDIWPPPVPDMRLLYRRWQRIAPPTIVTSDPDNYDPETLTQELARRSNATSVASRSSVASRKSEDGQSVGDTALEEEGSNAADSSLLSQLVSSTICQYDRVRHARPIADLRRIVLVPTAVAAVPCPENRKSEELLSKSESSDNEEVLGCTGTSWHAMLRVEFSTSEKIDSQDRAVDNVVSEADWHGWNVWFATTTSARECAEALQQLAVSVGTLDVEFIEA</sequence>
<evidence type="ECO:0000256" key="5">
    <source>
        <dbReference type="SAM" id="MobiDB-lite"/>
    </source>
</evidence>
<dbReference type="GO" id="GO:0005737">
    <property type="term" value="C:cytoplasm"/>
    <property type="evidence" value="ECO:0007669"/>
    <property type="project" value="UniProtKB-SubCell"/>
</dbReference>
<dbReference type="Proteomes" id="UP001145021">
    <property type="component" value="Unassembled WGS sequence"/>
</dbReference>
<dbReference type="Gene3D" id="3.80.10.10">
    <property type="entry name" value="Ribonuclease Inhibitor"/>
    <property type="match status" value="1"/>
</dbReference>
<gene>
    <name evidence="6" type="ORF">LPJ64_002084</name>
</gene>
<comment type="caution">
    <text evidence="6">The sequence shown here is derived from an EMBL/GenBank/DDBJ whole genome shotgun (WGS) entry which is preliminary data.</text>
</comment>
<dbReference type="PANTHER" id="PTHR15454:SF69">
    <property type="entry name" value="SERINE_THREONINE-PROTEIN KINASE 11-INTERACTING PROTEIN"/>
    <property type="match status" value="1"/>
</dbReference>
<feature type="region of interest" description="Disordered" evidence="5">
    <location>
        <begin position="604"/>
        <end position="624"/>
    </location>
</feature>
<dbReference type="InterPro" id="IPR001611">
    <property type="entry name" value="Leu-rich_rpt"/>
</dbReference>
<dbReference type="InterPro" id="IPR032675">
    <property type="entry name" value="LRR_dom_sf"/>
</dbReference>
<feature type="region of interest" description="Disordered" evidence="5">
    <location>
        <begin position="844"/>
        <end position="890"/>
    </location>
</feature>